<dbReference type="RefSeq" id="WP_051187398.1">
    <property type="nucleotide sequence ID" value="NZ_QJKF01000004.1"/>
</dbReference>
<evidence type="ECO:0000313" key="1">
    <source>
        <dbReference type="EMBL" id="PXX65388.1"/>
    </source>
</evidence>
<dbReference type="AlphaFoldDB" id="A0A318K5U6"/>
<comment type="caution">
    <text evidence="1">The sequence shown here is derived from an EMBL/GenBank/DDBJ whole genome shotgun (WGS) entry which is preliminary data.</text>
</comment>
<accession>A0A318K5U6</accession>
<organism evidence="1 2">
    <name type="scientific">Nocardia tenerifensis</name>
    <dbReference type="NCBI Taxonomy" id="228006"/>
    <lineage>
        <taxon>Bacteria</taxon>
        <taxon>Bacillati</taxon>
        <taxon>Actinomycetota</taxon>
        <taxon>Actinomycetes</taxon>
        <taxon>Mycobacteriales</taxon>
        <taxon>Nocardiaceae</taxon>
        <taxon>Nocardia</taxon>
    </lineage>
</organism>
<name>A0A318K5U6_9NOCA</name>
<reference evidence="1 2" key="1">
    <citation type="submission" date="2018-05" db="EMBL/GenBank/DDBJ databases">
        <title>Genomic Encyclopedia of Type Strains, Phase IV (KMG-IV): sequencing the most valuable type-strain genomes for metagenomic binning, comparative biology and taxonomic classification.</title>
        <authorList>
            <person name="Goeker M."/>
        </authorList>
    </citation>
    <scope>NUCLEOTIDE SEQUENCE [LARGE SCALE GENOMIC DNA]</scope>
    <source>
        <strain evidence="1 2">DSM 44704</strain>
    </source>
</reference>
<dbReference type="OrthoDB" id="4509678at2"/>
<dbReference type="EMBL" id="QJKF01000004">
    <property type="protein sequence ID" value="PXX65388.1"/>
    <property type="molecule type" value="Genomic_DNA"/>
</dbReference>
<evidence type="ECO:0000313" key="2">
    <source>
        <dbReference type="Proteomes" id="UP000247569"/>
    </source>
</evidence>
<sequence>MADPVDNRSTAKFLAAPGRLQLPAPVFVPPVLPRVDFREQLDAMRASFEQRRPMSVESVPTPIDRLVSGIIGMFGTGKAGPRFIQDGDERTRASAEAFTRVTGHAPNDDVDWATAAALNPNSYDPKYKGARPEIRVVRIDKVADQGVVRADAFIREDRVFNSSTLKYNLGDDRGPNANFDPENARMAMYVDYQNGLVVLRQNPSVQVNGDGSTEAKAAIPKAQVWQGKDGSVRIKYTGHDSFAPDVGDTLGTVNGDLVFTPGHGVAGTPGSTGVTVNGRTTEYPWLEIYQDAPNGNRHTIDIQRPPAKIDNEKLGPNVGLFIDHDIGSGVQAIAPFQERTIVQRGPDNFSYAQVDRPSANAAPVGSAPKAPVYADGGAVKGPGSSFGDKVPAWLSDGEFVMNAKSTEVNRPFLQALNADPFYLHKMLAQRSERTQQQGGTPAMSGASVNQPATVNISASNTDDIVGRLKVLAMQWELTHSSR</sequence>
<protein>
    <submittedName>
        <fullName evidence="1">Uncharacterized protein</fullName>
    </submittedName>
</protein>
<gene>
    <name evidence="1" type="ORF">DFR70_104452</name>
</gene>
<proteinExistence type="predicted"/>
<dbReference type="Proteomes" id="UP000247569">
    <property type="component" value="Unassembled WGS sequence"/>
</dbReference>
<keyword evidence="2" id="KW-1185">Reference proteome</keyword>